<keyword evidence="2" id="KW-1133">Transmembrane helix</keyword>
<keyword evidence="2" id="KW-0812">Transmembrane</keyword>
<evidence type="ECO:0000256" key="2">
    <source>
        <dbReference type="SAM" id="Phobius"/>
    </source>
</evidence>
<sequence>MGGVFEFLAIVVILGVLAMIVVPRLRNRGPGGGGFGGGGARGAGLAHGTLLVTGLSPRPANAEGEQFVTITGVINGPTVNEHVVYQQMAVDVNAWPTMGQLIPVVYSPKNPDKWGFAPPEQPDVPYPDGPPPPPPYQPPPPPPSQQPPPYPPPPYQPPPPSPN</sequence>
<feature type="compositionally biased region" description="Pro residues" evidence="1">
    <location>
        <begin position="119"/>
        <end position="163"/>
    </location>
</feature>
<feature type="transmembrane region" description="Helical" evidence="2">
    <location>
        <begin position="6"/>
        <end position="25"/>
    </location>
</feature>
<dbReference type="AlphaFoldDB" id="A0A7I7RW99"/>
<evidence type="ECO:0000256" key="1">
    <source>
        <dbReference type="SAM" id="MobiDB-lite"/>
    </source>
</evidence>
<organism evidence="3 4">
    <name type="scientific">Mycolicibacterium arabiense</name>
    <dbReference type="NCBI Taxonomy" id="1286181"/>
    <lineage>
        <taxon>Bacteria</taxon>
        <taxon>Bacillati</taxon>
        <taxon>Actinomycetota</taxon>
        <taxon>Actinomycetes</taxon>
        <taxon>Mycobacteriales</taxon>
        <taxon>Mycobacteriaceae</taxon>
        <taxon>Mycolicibacterium</taxon>
    </lineage>
</organism>
<keyword evidence="4" id="KW-1185">Reference proteome</keyword>
<dbReference type="Proteomes" id="UP000467428">
    <property type="component" value="Chromosome"/>
</dbReference>
<accession>A0A7I7RW99</accession>
<protein>
    <submittedName>
        <fullName evidence="3">Uncharacterized protein</fullName>
    </submittedName>
</protein>
<dbReference type="KEGG" id="marz:MARA_22610"/>
<geneLocation type="plasmid" evidence="4">
    <name>pjcm18538 dna</name>
</geneLocation>
<proteinExistence type="predicted"/>
<name>A0A7I7RW99_9MYCO</name>
<feature type="region of interest" description="Disordered" evidence="1">
    <location>
        <begin position="109"/>
        <end position="163"/>
    </location>
</feature>
<keyword evidence="2" id="KW-0472">Membrane</keyword>
<gene>
    <name evidence="3" type="ORF">MARA_22610</name>
</gene>
<dbReference type="EMBL" id="AP022593">
    <property type="protein sequence ID" value="BBY48793.1"/>
    <property type="molecule type" value="Genomic_DNA"/>
</dbReference>
<evidence type="ECO:0000313" key="3">
    <source>
        <dbReference type="EMBL" id="BBY48793.1"/>
    </source>
</evidence>
<evidence type="ECO:0000313" key="4">
    <source>
        <dbReference type="Proteomes" id="UP000467428"/>
    </source>
</evidence>
<reference evidence="3 4" key="1">
    <citation type="journal article" date="2019" name="Emerg. Microbes Infect.">
        <title>Comprehensive subspecies identification of 175 nontuberculous mycobacteria species based on 7547 genomic profiles.</title>
        <authorList>
            <person name="Matsumoto Y."/>
            <person name="Kinjo T."/>
            <person name="Motooka D."/>
            <person name="Nabeya D."/>
            <person name="Jung N."/>
            <person name="Uechi K."/>
            <person name="Horii T."/>
            <person name="Iida T."/>
            <person name="Fujita J."/>
            <person name="Nakamura S."/>
        </authorList>
    </citation>
    <scope>NUCLEOTIDE SEQUENCE [LARGE SCALE GENOMIC DNA]</scope>
    <source>
        <strain evidence="3 4">JCM 18538</strain>
    </source>
</reference>